<dbReference type="GO" id="GO:0000122">
    <property type="term" value="P:negative regulation of transcription by RNA polymerase II"/>
    <property type="evidence" value="ECO:0007669"/>
    <property type="project" value="InterPro"/>
</dbReference>
<name>A0A670K7I8_PODMU</name>
<dbReference type="InterPro" id="IPR026052">
    <property type="entry name" value="DNA-bd_prot-inh"/>
</dbReference>
<dbReference type="Gene3D" id="4.10.280.10">
    <property type="entry name" value="Helix-loop-helix DNA-binding domain"/>
    <property type="match status" value="1"/>
</dbReference>
<dbReference type="Ensembl" id="ENSPMRT00000033523.1">
    <property type="protein sequence ID" value="ENSPMRP00000031604.1"/>
    <property type="gene ID" value="ENSPMRG00000020472.1"/>
</dbReference>
<dbReference type="InterPro" id="IPR011598">
    <property type="entry name" value="bHLH_dom"/>
</dbReference>
<organism evidence="9 10">
    <name type="scientific">Podarcis muralis</name>
    <name type="common">Wall lizard</name>
    <name type="synonym">Lacerta muralis</name>
    <dbReference type="NCBI Taxonomy" id="64176"/>
    <lineage>
        <taxon>Eukaryota</taxon>
        <taxon>Metazoa</taxon>
        <taxon>Chordata</taxon>
        <taxon>Craniata</taxon>
        <taxon>Vertebrata</taxon>
        <taxon>Euteleostomi</taxon>
        <taxon>Lepidosauria</taxon>
        <taxon>Squamata</taxon>
        <taxon>Bifurcata</taxon>
        <taxon>Unidentata</taxon>
        <taxon>Episquamata</taxon>
        <taxon>Laterata</taxon>
        <taxon>Lacertibaenia</taxon>
        <taxon>Lacertidae</taxon>
        <taxon>Podarcis</taxon>
    </lineage>
</organism>
<keyword evidence="10" id="KW-1185">Reference proteome</keyword>
<comment type="subcellular location">
    <subcellularLocation>
        <location evidence="1">Nucleus</location>
    </subcellularLocation>
</comment>
<feature type="domain" description="BHLH" evidence="8">
    <location>
        <begin position="41"/>
        <end position="93"/>
    </location>
</feature>
<evidence type="ECO:0000256" key="1">
    <source>
        <dbReference type="ARBA" id="ARBA00004123"/>
    </source>
</evidence>
<dbReference type="GO" id="GO:0030154">
    <property type="term" value="P:cell differentiation"/>
    <property type="evidence" value="ECO:0007669"/>
    <property type="project" value="TreeGrafter"/>
</dbReference>
<feature type="transmembrane region" description="Helical" evidence="7">
    <location>
        <begin position="6"/>
        <end position="25"/>
    </location>
</feature>
<dbReference type="GO" id="GO:0032922">
    <property type="term" value="P:circadian regulation of gene expression"/>
    <property type="evidence" value="ECO:0007669"/>
    <property type="project" value="TreeGrafter"/>
</dbReference>
<keyword evidence="5" id="KW-0804">Transcription</keyword>
<dbReference type="GeneTree" id="ENSGT00940000160504"/>
<evidence type="ECO:0000313" key="9">
    <source>
        <dbReference type="Ensembl" id="ENSPMRP00000031604.1"/>
    </source>
</evidence>
<dbReference type="PANTHER" id="PTHR11723">
    <property type="entry name" value="DNA-BINDING PROTEIN INHIBITOR"/>
    <property type="match status" value="1"/>
</dbReference>
<evidence type="ECO:0000256" key="2">
    <source>
        <dbReference type="ARBA" id="ARBA00022491"/>
    </source>
</evidence>
<accession>A0A670K7I8</accession>
<reference evidence="9" key="1">
    <citation type="submission" date="2025-08" db="UniProtKB">
        <authorList>
            <consortium name="Ensembl"/>
        </authorList>
    </citation>
    <scope>IDENTIFICATION</scope>
</reference>
<sequence length="125" mass="14872">MWFFVFCMYFCLFCFFVIFMLYKFVKMPINILFKKKGISPVRSSPAQEEPKNLLYNMDDCYSKLRKLVQRIPQGTKVSQVEILQHFIEYIFDLQIVLEEQTSLLSLKAAERASELCSKEERNLCN</sequence>
<keyword evidence="7" id="KW-1133">Transmembrane helix</keyword>
<dbReference type="InterPro" id="IPR036638">
    <property type="entry name" value="HLH_DNA-bd_sf"/>
</dbReference>
<dbReference type="GO" id="GO:0005634">
    <property type="term" value="C:nucleus"/>
    <property type="evidence" value="ECO:0007669"/>
    <property type="project" value="UniProtKB-SubCell"/>
</dbReference>
<evidence type="ECO:0000259" key="8">
    <source>
        <dbReference type="PROSITE" id="PS50888"/>
    </source>
</evidence>
<evidence type="ECO:0000313" key="10">
    <source>
        <dbReference type="Proteomes" id="UP000472272"/>
    </source>
</evidence>
<dbReference type="PROSITE" id="PS50888">
    <property type="entry name" value="BHLH"/>
    <property type="match status" value="1"/>
</dbReference>
<dbReference type="SMART" id="SM00353">
    <property type="entry name" value="HLH"/>
    <property type="match status" value="1"/>
</dbReference>
<dbReference type="GO" id="GO:0005737">
    <property type="term" value="C:cytoplasm"/>
    <property type="evidence" value="ECO:0007669"/>
    <property type="project" value="InterPro"/>
</dbReference>
<keyword evidence="7" id="KW-0812">Transmembrane</keyword>
<evidence type="ECO:0000256" key="7">
    <source>
        <dbReference type="SAM" id="Phobius"/>
    </source>
</evidence>
<dbReference type="GO" id="GO:0046983">
    <property type="term" value="F:protein dimerization activity"/>
    <property type="evidence" value="ECO:0007669"/>
    <property type="project" value="InterPro"/>
</dbReference>
<dbReference type="AlphaFoldDB" id="A0A670K7I8"/>
<keyword evidence="3" id="KW-0805">Transcription regulation</keyword>
<dbReference type="PANTHER" id="PTHR11723:SF16">
    <property type="entry name" value="DNA-BINDING PROTEIN INHIBITOR ID-3"/>
    <property type="match status" value="1"/>
</dbReference>
<evidence type="ECO:0000256" key="3">
    <source>
        <dbReference type="ARBA" id="ARBA00023015"/>
    </source>
</evidence>
<keyword evidence="7" id="KW-0472">Membrane</keyword>
<reference evidence="9" key="2">
    <citation type="submission" date="2025-09" db="UniProtKB">
        <authorList>
            <consortium name="Ensembl"/>
        </authorList>
    </citation>
    <scope>IDENTIFICATION</scope>
</reference>
<proteinExistence type="predicted"/>
<keyword evidence="6" id="KW-0539">Nucleus</keyword>
<evidence type="ECO:0000256" key="5">
    <source>
        <dbReference type="ARBA" id="ARBA00023163"/>
    </source>
</evidence>
<keyword evidence="4" id="KW-0090">Biological rhythms</keyword>
<dbReference type="SUPFAM" id="SSF47459">
    <property type="entry name" value="HLH, helix-loop-helix DNA-binding domain"/>
    <property type="match status" value="1"/>
</dbReference>
<dbReference type="Proteomes" id="UP000472272">
    <property type="component" value="Unplaced"/>
</dbReference>
<keyword evidence="2" id="KW-0678">Repressor</keyword>
<evidence type="ECO:0000256" key="6">
    <source>
        <dbReference type="ARBA" id="ARBA00023242"/>
    </source>
</evidence>
<dbReference type="Pfam" id="PF00010">
    <property type="entry name" value="HLH"/>
    <property type="match status" value="1"/>
</dbReference>
<evidence type="ECO:0000256" key="4">
    <source>
        <dbReference type="ARBA" id="ARBA00023108"/>
    </source>
</evidence>
<protein>
    <recommendedName>
        <fullName evidence="8">BHLH domain-containing protein</fullName>
    </recommendedName>
</protein>